<dbReference type="InterPro" id="IPR051309">
    <property type="entry name" value="ABCF_ATPase"/>
</dbReference>
<dbReference type="InterPro" id="IPR003593">
    <property type="entry name" value="AAA+_ATPase"/>
</dbReference>
<keyword evidence="1" id="KW-0547">Nucleotide-binding</keyword>
<name>A0A350H997_UNCW3</name>
<dbReference type="Pfam" id="PF16326">
    <property type="entry name" value="ABC_tran_CTD"/>
    <property type="match status" value="1"/>
</dbReference>
<accession>A0A350H997</accession>
<dbReference type="InterPro" id="IPR032524">
    <property type="entry name" value="ABC_tran_C"/>
</dbReference>
<proteinExistence type="predicted"/>
<feature type="domain" description="ABC transporter" evidence="4">
    <location>
        <begin position="309"/>
        <end position="541"/>
    </location>
</feature>
<reference evidence="5 6" key="1">
    <citation type="journal article" date="2018" name="Nat. Biotechnol.">
        <title>A standardized bacterial taxonomy based on genome phylogeny substantially revises the tree of life.</title>
        <authorList>
            <person name="Parks D.H."/>
            <person name="Chuvochina M."/>
            <person name="Waite D.W."/>
            <person name="Rinke C."/>
            <person name="Skarshewski A."/>
            <person name="Chaumeil P.A."/>
            <person name="Hugenholtz P."/>
        </authorList>
    </citation>
    <scope>NUCLEOTIDE SEQUENCE [LARGE SCALE GENOMIC DNA]</scope>
    <source>
        <strain evidence="5">UBA9956</strain>
    </source>
</reference>
<dbReference type="PANTHER" id="PTHR42855:SF2">
    <property type="entry name" value="DRUG RESISTANCE ABC TRANSPORTER,ATP-BINDING PROTEIN"/>
    <property type="match status" value="1"/>
</dbReference>
<dbReference type="GO" id="GO:0003677">
    <property type="term" value="F:DNA binding"/>
    <property type="evidence" value="ECO:0007669"/>
    <property type="project" value="InterPro"/>
</dbReference>
<organism evidence="5 6">
    <name type="scientific">candidate division WOR-3 bacterium</name>
    <dbReference type="NCBI Taxonomy" id="2052148"/>
    <lineage>
        <taxon>Bacteria</taxon>
        <taxon>Bacteria division WOR-3</taxon>
    </lineage>
</organism>
<evidence type="ECO:0000313" key="6">
    <source>
        <dbReference type="Proteomes" id="UP000264062"/>
    </source>
</evidence>
<dbReference type="Gene3D" id="1.10.287.380">
    <property type="entry name" value="Valyl-tRNA synthetase, C-terminal domain"/>
    <property type="match status" value="1"/>
</dbReference>
<feature type="domain" description="ABC transporter" evidence="4">
    <location>
        <begin position="2"/>
        <end position="251"/>
    </location>
</feature>
<dbReference type="InterPro" id="IPR027417">
    <property type="entry name" value="P-loop_NTPase"/>
</dbReference>
<feature type="coiled-coil region" evidence="3">
    <location>
        <begin position="522"/>
        <end position="621"/>
    </location>
</feature>
<dbReference type="Gene3D" id="3.40.50.300">
    <property type="entry name" value="P-loop containing nucleotide triphosphate hydrolases"/>
    <property type="match status" value="2"/>
</dbReference>
<evidence type="ECO:0000256" key="2">
    <source>
        <dbReference type="ARBA" id="ARBA00022840"/>
    </source>
</evidence>
<dbReference type="SUPFAM" id="SSF52540">
    <property type="entry name" value="P-loop containing nucleoside triphosphate hydrolases"/>
    <property type="match status" value="2"/>
</dbReference>
<dbReference type="InterPro" id="IPR003439">
    <property type="entry name" value="ABC_transporter-like_ATP-bd"/>
</dbReference>
<dbReference type="FunFam" id="3.40.50.300:FF:000011">
    <property type="entry name" value="Putative ABC transporter ATP-binding component"/>
    <property type="match status" value="1"/>
</dbReference>
<dbReference type="Pfam" id="PF12848">
    <property type="entry name" value="ABC_tran_Xtn"/>
    <property type="match status" value="1"/>
</dbReference>
<dbReference type="GO" id="GO:0016887">
    <property type="term" value="F:ATP hydrolysis activity"/>
    <property type="evidence" value="ECO:0007669"/>
    <property type="project" value="InterPro"/>
</dbReference>
<dbReference type="EMBL" id="DMZY01000087">
    <property type="protein sequence ID" value="HAV92113.1"/>
    <property type="molecule type" value="Genomic_DNA"/>
</dbReference>
<sequence length="635" mass="74447">MISINGLSFSFGAQTIFDDTSLTIDDCKNGLVGRNGSGKSTFFNLISGNLTPEYGNISISNSGKIAYLKQAMAFDDVDMLPHEFVLSNIAFYNNYNALMEKLENTESPDLELLHEFSEVESVFNNHNGYKLKEDVIQVLESLGFKKEAKKRIFELSYGFKMRLFLAKLLLDESEILLLDEPTNHLDLPSIKFVEEYLKRINKLCIIVSHDRAFLDSVCERTLELNNKKIKKYNGNYTFYKNQREAAIIQTEKERENLMEEKARLEEMIARIKDNVKKVNIASSRQKFVDKIDDKLENLEDFSKKEVSFMRRDEVLRSDIGFRVKIKEKSYDKQKILEDIEIAIRPTDRIFLIGANGYGKSTLLRIIASRDTNFIGEVKENEKLKLLYFDFDKIAQLKDETTVLDFIYTDGVDNFRAKQLLGMMLFTDDDYEKKIKVLSGGERVRLYLTKLFCSTFNFVILDEPTNYLDIETVDVFIDWLRGLKSGFIIVTHNEYLLKTLENVNVWRIEDRQLKKHFGNYNDYKFFENKYQQEEKKKEETKKAEKAKPHDARRERQILIEKRSSINKQLKSLEKEIELLETEKKDLYAKMTAEDSYKMGPELKKISERVKQIERMLKTMYDKWNKLIDEMPELGDE</sequence>
<evidence type="ECO:0000259" key="4">
    <source>
        <dbReference type="PROSITE" id="PS50893"/>
    </source>
</evidence>
<feature type="coiled-coil region" evidence="3">
    <location>
        <begin position="240"/>
        <end position="281"/>
    </location>
</feature>
<dbReference type="InterPro" id="IPR032781">
    <property type="entry name" value="ABC_tran_Xtn"/>
</dbReference>
<dbReference type="PROSITE" id="PS50893">
    <property type="entry name" value="ABC_TRANSPORTER_2"/>
    <property type="match status" value="2"/>
</dbReference>
<keyword evidence="2" id="KW-0067">ATP-binding</keyword>
<dbReference type="Proteomes" id="UP000264062">
    <property type="component" value="Unassembled WGS sequence"/>
</dbReference>
<protein>
    <recommendedName>
        <fullName evidence="4">ABC transporter domain-containing protein</fullName>
    </recommendedName>
</protein>
<evidence type="ECO:0000313" key="5">
    <source>
        <dbReference type="EMBL" id="HAV92113.1"/>
    </source>
</evidence>
<dbReference type="Pfam" id="PF00005">
    <property type="entry name" value="ABC_tran"/>
    <property type="match status" value="2"/>
</dbReference>
<keyword evidence="3" id="KW-0175">Coiled coil</keyword>
<dbReference type="PANTHER" id="PTHR42855">
    <property type="entry name" value="ABC TRANSPORTER ATP-BINDING SUBUNIT"/>
    <property type="match status" value="1"/>
</dbReference>
<dbReference type="CDD" id="cd03221">
    <property type="entry name" value="ABCF_EF-3"/>
    <property type="match status" value="2"/>
</dbReference>
<dbReference type="SMART" id="SM00382">
    <property type="entry name" value="AAA"/>
    <property type="match status" value="2"/>
</dbReference>
<evidence type="ECO:0000256" key="3">
    <source>
        <dbReference type="SAM" id="Coils"/>
    </source>
</evidence>
<gene>
    <name evidence="5" type="ORF">DCW38_02910</name>
</gene>
<evidence type="ECO:0000256" key="1">
    <source>
        <dbReference type="ARBA" id="ARBA00022741"/>
    </source>
</evidence>
<dbReference type="InterPro" id="IPR037118">
    <property type="entry name" value="Val-tRNA_synth_C_sf"/>
</dbReference>
<dbReference type="GO" id="GO:0005524">
    <property type="term" value="F:ATP binding"/>
    <property type="evidence" value="ECO:0007669"/>
    <property type="project" value="UniProtKB-KW"/>
</dbReference>
<dbReference type="AlphaFoldDB" id="A0A350H997"/>
<comment type="caution">
    <text evidence="5">The sequence shown here is derived from an EMBL/GenBank/DDBJ whole genome shotgun (WGS) entry which is preliminary data.</text>
</comment>